<dbReference type="EMBL" id="WDCG01000010">
    <property type="protein sequence ID" value="KAB6423437.1"/>
    <property type="molecule type" value="Genomic_DNA"/>
</dbReference>
<dbReference type="Proteomes" id="UP000471447">
    <property type="component" value="Unassembled WGS sequence"/>
</dbReference>
<dbReference type="EMBL" id="QSQU01000012">
    <property type="protein sequence ID" value="RGK63116.1"/>
    <property type="molecule type" value="Genomic_DNA"/>
</dbReference>
<evidence type="ECO:0000256" key="1">
    <source>
        <dbReference type="ARBA" id="ARBA00022679"/>
    </source>
</evidence>
<proteinExistence type="predicted"/>
<evidence type="ECO:0000313" key="6">
    <source>
        <dbReference type="Proteomes" id="UP000471447"/>
    </source>
</evidence>
<dbReference type="PANTHER" id="PTHR46401">
    <property type="entry name" value="GLYCOSYLTRANSFERASE WBBK-RELATED"/>
    <property type="match status" value="1"/>
</dbReference>
<name>A0A3E4NGR4_9BACE</name>
<dbReference type="Proteomes" id="UP000261210">
    <property type="component" value="Unassembled WGS sequence"/>
</dbReference>
<dbReference type="AlphaFoldDB" id="A0A3E4NGR4"/>
<evidence type="ECO:0000313" key="5">
    <source>
        <dbReference type="Proteomes" id="UP000261210"/>
    </source>
</evidence>
<dbReference type="GO" id="GO:0016757">
    <property type="term" value="F:glycosyltransferase activity"/>
    <property type="evidence" value="ECO:0007669"/>
    <property type="project" value="InterPro"/>
</dbReference>
<sequence length="373" mass="43371">MNKKKISWITPSCFIDVDLPIINLLAKDYFIDWQIVVENNQEIDYELYVKSVLKDNPNVQVYFFYLTHRLRSLHNIIDLIRIIKRARAFLPNLYYISAAMHPYGTMMYRLMLPKRNVVIACHNVSTPRGANSEKWAKKLTNMWIRSFKNIQVFSRSQEVILKEKVHGKNILMAHLALKDYGESTIEVNKKEERTFRFLFFGNIVAYKRVDLLIEAANILHDRGIENFKVRIAGSCNCNWEQNYASFIKCPDVFELMIRRIPNEDVANMFADSHVFVMPYQDIAQSGAITVAFRYNVVTLVSDIPQFKEFVEDGVTGLAFQSGNAGDLADKMQWCIENRDVLLKELSVNQKNFVDKELSLTSIVAKYKDFFSKL</sequence>
<gene>
    <name evidence="4" type="ORF">DXD03_10095</name>
    <name evidence="3" type="ORF">GAZ26_11505</name>
</gene>
<evidence type="ECO:0000259" key="2">
    <source>
        <dbReference type="Pfam" id="PF00534"/>
    </source>
</evidence>
<dbReference type="InterPro" id="IPR001296">
    <property type="entry name" value="Glyco_trans_1"/>
</dbReference>
<dbReference type="PANTHER" id="PTHR46401:SF2">
    <property type="entry name" value="GLYCOSYLTRANSFERASE WBBK-RELATED"/>
    <property type="match status" value="1"/>
</dbReference>
<dbReference type="CDD" id="cd03801">
    <property type="entry name" value="GT4_PimA-like"/>
    <property type="match status" value="1"/>
</dbReference>
<dbReference type="Gene3D" id="3.40.50.2000">
    <property type="entry name" value="Glycogen Phosphorylase B"/>
    <property type="match status" value="2"/>
</dbReference>
<keyword evidence="1 4" id="KW-0808">Transferase</keyword>
<protein>
    <submittedName>
        <fullName evidence="3 4">Glycosyltransferase</fullName>
    </submittedName>
</protein>
<reference evidence="4 5" key="1">
    <citation type="submission" date="2018-08" db="EMBL/GenBank/DDBJ databases">
        <title>A genome reference for cultivated species of the human gut microbiota.</title>
        <authorList>
            <person name="Zou Y."/>
            <person name="Xue W."/>
            <person name="Luo G."/>
        </authorList>
    </citation>
    <scope>NUCLEOTIDE SEQUENCE [LARGE SCALE GENOMIC DNA]</scope>
    <source>
        <strain evidence="4 5">TF10-34</strain>
    </source>
</reference>
<evidence type="ECO:0000313" key="4">
    <source>
        <dbReference type="EMBL" id="RGK63116.1"/>
    </source>
</evidence>
<dbReference type="GO" id="GO:0009103">
    <property type="term" value="P:lipopolysaccharide biosynthetic process"/>
    <property type="evidence" value="ECO:0007669"/>
    <property type="project" value="TreeGrafter"/>
</dbReference>
<accession>A0A3E4NGR4</accession>
<dbReference type="SUPFAM" id="SSF53756">
    <property type="entry name" value="UDP-Glycosyltransferase/glycogen phosphorylase"/>
    <property type="match status" value="1"/>
</dbReference>
<reference evidence="3 6" key="2">
    <citation type="journal article" date="2019" name="Nat. Med.">
        <title>A library of human gut bacterial isolates paired with longitudinal multiomics data enables mechanistic microbiome research.</title>
        <authorList>
            <person name="Poyet M."/>
            <person name="Groussin M."/>
            <person name="Gibbons S.M."/>
            <person name="Avila-Pacheco J."/>
            <person name="Jiang X."/>
            <person name="Kearney S.M."/>
            <person name="Perrotta A.R."/>
            <person name="Berdy B."/>
            <person name="Zhao S."/>
            <person name="Lieberman T.D."/>
            <person name="Swanson P.K."/>
            <person name="Smith M."/>
            <person name="Roesemann S."/>
            <person name="Alexander J.E."/>
            <person name="Rich S.A."/>
            <person name="Livny J."/>
            <person name="Vlamakis H."/>
            <person name="Clish C."/>
            <person name="Bullock K."/>
            <person name="Deik A."/>
            <person name="Scott J."/>
            <person name="Pierce K.A."/>
            <person name="Xavier R.J."/>
            <person name="Alm E.J."/>
        </authorList>
    </citation>
    <scope>NUCLEOTIDE SEQUENCE [LARGE SCALE GENOMIC DNA]</scope>
    <source>
        <strain evidence="3 6">BIOML-A7</strain>
    </source>
</reference>
<comment type="caution">
    <text evidence="4">The sequence shown here is derived from an EMBL/GenBank/DDBJ whole genome shotgun (WGS) entry which is preliminary data.</text>
</comment>
<feature type="domain" description="Glycosyl transferase family 1" evidence="2">
    <location>
        <begin position="186"/>
        <end position="340"/>
    </location>
</feature>
<evidence type="ECO:0000313" key="3">
    <source>
        <dbReference type="EMBL" id="KAB6423437.1"/>
    </source>
</evidence>
<dbReference type="RefSeq" id="WP_120144562.1">
    <property type="nucleotide sequence ID" value="NZ_DAWCUS010000003.1"/>
</dbReference>
<dbReference type="Pfam" id="PF00534">
    <property type="entry name" value="Glycos_transf_1"/>
    <property type="match status" value="1"/>
</dbReference>
<organism evidence="4 5">
    <name type="scientific">Bacteroides xylanisolvens</name>
    <dbReference type="NCBI Taxonomy" id="371601"/>
    <lineage>
        <taxon>Bacteria</taxon>
        <taxon>Pseudomonadati</taxon>
        <taxon>Bacteroidota</taxon>
        <taxon>Bacteroidia</taxon>
        <taxon>Bacteroidales</taxon>
        <taxon>Bacteroidaceae</taxon>
        <taxon>Bacteroides</taxon>
    </lineage>
</organism>